<proteinExistence type="predicted"/>
<feature type="transmembrane region" description="Helical" evidence="1">
    <location>
        <begin position="124"/>
        <end position="143"/>
    </location>
</feature>
<name>A0A3S0Y0L3_CHLFR</name>
<evidence type="ECO:0000256" key="1">
    <source>
        <dbReference type="SAM" id="Phobius"/>
    </source>
</evidence>
<comment type="caution">
    <text evidence="2">The sequence shown here is derived from an EMBL/GenBank/DDBJ whole genome shotgun (WGS) entry which is preliminary data.</text>
</comment>
<dbReference type="Pfam" id="PF09852">
    <property type="entry name" value="DUF2079"/>
    <property type="match status" value="1"/>
</dbReference>
<keyword evidence="1" id="KW-1133">Transmembrane helix</keyword>
<protein>
    <recommendedName>
        <fullName evidence="4">DUF2079 domain-containing protein</fullName>
    </recommendedName>
</protein>
<dbReference type="AlphaFoldDB" id="A0A3S0Y0L3"/>
<accession>A0A3S0Y0L3</accession>
<evidence type="ECO:0008006" key="4">
    <source>
        <dbReference type="Google" id="ProtNLM"/>
    </source>
</evidence>
<feature type="transmembrane region" description="Helical" evidence="1">
    <location>
        <begin position="92"/>
        <end position="112"/>
    </location>
</feature>
<reference evidence="2 3" key="1">
    <citation type="journal article" date="2019" name="Genome Biol. Evol.">
        <title>Day and night: Metabolic profiles and evolutionary relationships of six axenic non-marine cyanobacteria.</title>
        <authorList>
            <person name="Will S.E."/>
            <person name="Henke P."/>
            <person name="Boedeker C."/>
            <person name="Huang S."/>
            <person name="Brinkmann H."/>
            <person name="Rohde M."/>
            <person name="Jarek M."/>
            <person name="Friedl T."/>
            <person name="Seufert S."/>
            <person name="Schumacher M."/>
            <person name="Overmann J."/>
            <person name="Neumann-Schaal M."/>
            <person name="Petersen J."/>
        </authorList>
    </citation>
    <scope>NUCLEOTIDE SEQUENCE [LARGE SCALE GENOMIC DNA]</scope>
    <source>
        <strain evidence="2 3">PCC 6912</strain>
    </source>
</reference>
<feature type="transmembrane region" description="Helical" evidence="1">
    <location>
        <begin position="10"/>
        <end position="29"/>
    </location>
</feature>
<feature type="transmembrane region" description="Helical" evidence="1">
    <location>
        <begin position="287"/>
        <end position="304"/>
    </location>
</feature>
<feature type="transmembrane region" description="Helical" evidence="1">
    <location>
        <begin position="316"/>
        <end position="339"/>
    </location>
</feature>
<feature type="transmembrane region" description="Helical" evidence="1">
    <location>
        <begin position="175"/>
        <end position="197"/>
    </location>
</feature>
<dbReference type="InterPro" id="IPR018650">
    <property type="entry name" value="STSV1_Orf64"/>
</dbReference>
<feature type="transmembrane region" description="Helical" evidence="1">
    <location>
        <begin position="345"/>
        <end position="363"/>
    </location>
</feature>
<keyword evidence="3" id="KW-1185">Reference proteome</keyword>
<evidence type="ECO:0000313" key="2">
    <source>
        <dbReference type="EMBL" id="RUR85203.1"/>
    </source>
</evidence>
<evidence type="ECO:0000313" key="3">
    <source>
        <dbReference type="Proteomes" id="UP000268857"/>
    </source>
</evidence>
<sequence length="472" mass="52919">MLQLRVIKQFFKLGAVGWMIAISALLFFVCSSTRHTLFQSGALDLGIYDQVVYLISQGKPHISSFLGFHHMGNHAAWAVYPLALLYKIYPSAYWLLAVQAVSLALGALPTYYLALQAGLKESQAIAMAGVYLLYPLVFNVNLFEFHPEVMAVPVFLGVVLAARLNKVAWFCAGTIFILGCKAVLSLTVAAMGFWLLVFEKKRFCGIFALIAGISWFLITSQVIIPVFSNNEAAAVARYSYLGDSVLEIARNLVIKPELILGRIFSLKTLEYLVLLVVPLIWGLTPQHLTPLVSAMPTLVLNILSEKPEQRDLIHQYSLPILPFLMIAVIASLAAGKGWLRTKRAIIVWALLAFIVLAKYGYFWSRYLRSVDNWQATREAIAQVQSFGSVLTTHSIAPHLSHRQTIHFVDDISGLPADITQYDYILLNVRHPDGTRNPAFAANFVNQLQNNQLFQLRYQRDEVYLFVKNPLIK</sequence>
<dbReference type="EMBL" id="RSCJ01000003">
    <property type="protein sequence ID" value="RUR85203.1"/>
    <property type="molecule type" value="Genomic_DNA"/>
</dbReference>
<gene>
    <name evidence="2" type="ORF">PCC6912_13190</name>
</gene>
<keyword evidence="1" id="KW-0812">Transmembrane</keyword>
<dbReference type="Proteomes" id="UP000268857">
    <property type="component" value="Unassembled WGS sequence"/>
</dbReference>
<organism evidence="2 3">
    <name type="scientific">Chlorogloeopsis fritschii PCC 6912</name>
    <dbReference type="NCBI Taxonomy" id="211165"/>
    <lineage>
        <taxon>Bacteria</taxon>
        <taxon>Bacillati</taxon>
        <taxon>Cyanobacteriota</taxon>
        <taxon>Cyanophyceae</taxon>
        <taxon>Nostocales</taxon>
        <taxon>Chlorogloeopsidaceae</taxon>
        <taxon>Chlorogloeopsis</taxon>
    </lineage>
</organism>
<keyword evidence="1" id="KW-0472">Membrane</keyword>
<feature type="transmembrane region" description="Helical" evidence="1">
    <location>
        <begin position="203"/>
        <end position="227"/>
    </location>
</feature>
<dbReference type="STRING" id="211165.GCA_000317285_03267"/>